<dbReference type="AlphaFoldDB" id="A0A9N8F0F5"/>
<gene>
    <name evidence="2" type="ORF">SEMRO_3512_G348770.1</name>
</gene>
<evidence type="ECO:0000313" key="3">
    <source>
        <dbReference type="Proteomes" id="UP001153069"/>
    </source>
</evidence>
<accession>A0A9N8F0F5</accession>
<protein>
    <submittedName>
        <fullName evidence="2">Uncharacterized protein</fullName>
    </submittedName>
</protein>
<dbReference type="EMBL" id="CAICTM010003510">
    <property type="protein sequence ID" value="CAB9531412.1"/>
    <property type="molecule type" value="Genomic_DNA"/>
</dbReference>
<evidence type="ECO:0000256" key="1">
    <source>
        <dbReference type="SAM" id="MobiDB-lite"/>
    </source>
</evidence>
<feature type="region of interest" description="Disordered" evidence="1">
    <location>
        <begin position="1"/>
        <end position="85"/>
    </location>
</feature>
<evidence type="ECO:0000313" key="2">
    <source>
        <dbReference type="EMBL" id="CAB9531412.1"/>
    </source>
</evidence>
<name>A0A9N8F0F5_9STRA</name>
<dbReference type="Proteomes" id="UP001153069">
    <property type="component" value="Unassembled WGS sequence"/>
</dbReference>
<proteinExistence type="predicted"/>
<reference evidence="2" key="1">
    <citation type="submission" date="2020-06" db="EMBL/GenBank/DDBJ databases">
        <authorList>
            <consortium name="Plant Systems Biology data submission"/>
        </authorList>
    </citation>
    <scope>NUCLEOTIDE SEQUENCE</scope>
    <source>
        <strain evidence="2">D6</strain>
    </source>
</reference>
<comment type="caution">
    <text evidence="2">The sequence shown here is derived from an EMBL/GenBank/DDBJ whole genome shotgun (WGS) entry which is preliminary data.</text>
</comment>
<organism evidence="2 3">
    <name type="scientific">Seminavis robusta</name>
    <dbReference type="NCBI Taxonomy" id="568900"/>
    <lineage>
        <taxon>Eukaryota</taxon>
        <taxon>Sar</taxon>
        <taxon>Stramenopiles</taxon>
        <taxon>Ochrophyta</taxon>
        <taxon>Bacillariophyta</taxon>
        <taxon>Bacillariophyceae</taxon>
        <taxon>Bacillariophycidae</taxon>
        <taxon>Naviculales</taxon>
        <taxon>Naviculaceae</taxon>
        <taxon>Seminavis</taxon>
    </lineage>
</organism>
<keyword evidence="3" id="KW-1185">Reference proteome</keyword>
<sequence>MEEDHLYGDIEDEDIPDALFESIDQLGNEDSPLIEASPPPQQPQQPQQHMEVAHTFATTQTTFSKRVAERNTPPGKTPKPINPGFGSERYGVRKALFGAITVHNTYLSEPLTPAQRTYVLVAYRRVLSATNPSNPPSLDIIYQQVMLQFNLSHLDAINKGHSAGYGGMIREGTVKACLKQAARPVMQQQIQARASAIAGGRIAPVPTWEQIQGMGRSELRVRLQYLNQVQHGSVAELKDRLKKHYGL</sequence>